<dbReference type="GO" id="GO:0009234">
    <property type="term" value="P:menaquinone biosynthetic process"/>
    <property type="evidence" value="ECO:0007669"/>
    <property type="project" value="UniProtKB-UniRule"/>
</dbReference>
<dbReference type="GO" id="GO:0009697">
    <property type="term" value="P:salicylic acid biosynthetic process"/>
    <property type="evidence" value="ECO:0007669"/>
    <property type="project" value="TreeGrafter"/>
</dbReference>
<feature type="binding site" evidence="4">
    <location>
        <position position="313"/>
    </location>
    <ligand>
        <name>Mg(2+)</name>
        <dbReference type="ChEBI" id="CHEBI:18420"/>
    </ligand>
</feature>
<comment type="similarity">
    <text evidence="2 4">Belongs to the isochorismate synthase family.</text>
</comment>
<accession>A0A1I2NHQ5</accession>
<dbReference type="InterPro" id="IPR034681">
    <property type="entry name" value="MenF"/>
</dbReference>
<keyword evidence="4" id="KW-0479">Metal-binding</keyword>
<dbReference type="Proteomes" id="UP000198897">
    <property type="component" value="Unassembled WGS sequence"/>
</dbReference>
<dbReference type="InterPro" id="IPR005801">
    <property type="entry name" value="ADC_synthase"/>
</dbReference>
<comment type="cofactor">
    <cofactor evidence="4">
        <name>Mg(2+)</name>
        <dbReference type="ChEBI" id="CHEBI:18420"/>
    </cofactor>
</comment>
<dbReference type="SUPFAM" id="SSF56322">
    <property type="entry name" value="ADC synthase"/>
    <property type="match status" value="1"/>
</dbReference>
<evidence type="ECO:0000256" key="1">
    <source>
        <dbReference type="ARBA" id="ARBA00000799"/>
    </source>
</evidence>
<dbReference type="Gene3D" id="3.60.120.10">
    <property type="entry name" value="Anthranilate synthase"/>
    <property type="match status" value="1"/>
</dbReference>
<evidence type="ECO:0000313" key="7">
    <source>
        <dbReference type="Proteomes" id="UP000198897"/>
    </source>
</evidence>
<dbReference type="OrthoDB" id="9803598at2"/>
<dbReference type="PANTHER" id="PTHR42839:SF1">
    <property type="entry name" value="ISOCHORISMATE SYNTHASE MENF"/>
    <property type="match status" value="1"/>
</dbReference>
<name>A0A1I2NHQ5_9BACI</name>
<comment type="pathway">
    <text evidence="4">Quinol/quinone metabolism; 1,4-dihydroxy-2-naphthoate biosynthesis; 1,4-dihydroxy-2-naphthoate from chorismate: step 1/7.</text>
</comment>
<dbReference type="GO" id="GO:0008909">
    <property type="term" value="F:isochorismate synthase activity"/>
    <property type="evidence" value="ECO:0007669"/>
    <property type="project" value="UniProtKB-UniRule"/>
</dbReference>
<evidence type="ECO:0000259" key="5">
    <source>
        <dbReference type="Pfam" id="PF00425"/>
    </source>
</evidence>
<dbReference type="UniPathway" id="UPA00079"/>
<feature type="active site" description="Proton donor" evidence="4">
    <location>
        <position position="269"/>
    </location>
</feature>
<dbReference type="RefSeq" id="WP_089752159.1">
    <property type="nucleotide sequence ID" value="NZ_FOOG01000019.1"/>
</dbReference>
<dbReference type="HAMAP" id="MF_01935">
    <property type="entry name" value="MenF"/>
    <property type="match status" value="1"/>
</dbReference>
<keyword evidence="3 4" id="KW-0413">Isomerase</keyword>
<evidence type="ECO:0000313" key="6">
    <source>
        <dbReference type="EMBL" id="SFG02570.1"/>
    </source>
</evidence>
<evidence type="ECO:0000256" key="3">
    <source>
        <dbReference type="ARBA" id="ARBA00023235"/>
    </source>
</evidence>
<dbReference type="InterPro" id="IPR004561">
    <property type="entry name" value="IsoChor_synthase"/>
</dbReference>
<dbReference type="InterPro" id="IPR015890">
    <property type="entry name" value="Chorismate_C"/>
</dbReference>
<dbReference type="UniPathway" id="UPA01057">
    <property type="reaction ID" value="UER00163"/>
</dbReference>
<comment type="catalytic activity">
    <reaction evidence="1 4">
        <text>chorismate = isochorismate</text>
        <dbReference type="Rhea" id="RHEA:18985"/>
        <dbReference type="ChEBI" id="CHEBI:29748"/>
        <dbReference type="ChEBI" id="CHEBI:29780"/>
        <dbReference type="EC" id="5.4.4.2"/>
    </reaction>
</comment>
<feature type="domain" description="Chorismate-utilising enzyme C-terminal" evidence="5">
    <location>
        <begin position="200"/>
        <end position="452"/>
    </location>
</feature>
<dbReference type="EC" id="5.4.4.2" evidence="4"/>
<dbReference type="NCBIfam" id="TIGR00543">
    <property type="entry name" value="isochor_syn"/>
    <property type="match status" value="1"/>
</dbReference>
<dbReference type="Pfam" id="PF00425">
    <property type="entry name" value="Chorismate_bind"/>
    <property type="match status" value="1"/>
</dbReference>
<dbReference type="InterPro" id="IPR019999">
    <property type="entry name" value="Anth_synth_I-like"/>
</dbReference>
<proteinExistence type="inferred from homology"/>
<evidence type="ECO:0000256" key="2">
    <source>
        <dbReference type="ARBA" id="ARBA00005297"/>
    </source>
</evidence>
<evidence type="ECO:0000256" key="4">
    <source>
        <dbReference type="HAMAP-Rule" id="MF_01935"/>
    </source>
</evidence>
<dbReference type="PRINTS" id="PR00095">
    <property type="entry name" value="ANTSNTHASEI"/>
</dbReference>
<feature type="binding site" evidence="4">
    <location>
        <position position="448"/>
    </location>
    <ligand>
        <name>Mg(2+)</name>
        <dbReference type="ChEBI" id="CHEBI:18420"/>
    </ligand>
</feature>
<feature type="active site" description="Proton acceptor" evidence="4">
    <location>
        <position position="220"/>
    </location>
</feature>
<dbReference type="PANTHER" id="PTHR42839">
    <property type="entry name" value="ISOCHORISMATE SYNTHASE ENTC"/>
    <property type="match status" value="1"/>
</dbReference>
<dbReference type="EMBL" id="FOOG01000019">
    <property type="protein sequence ID" value="SFG02570.1"/>
    <property type="molecule type" value="Genomic_DNA"/>
</dbReference>
<keyword evidence="7" id="KW-1185">Reference proteome</keyword>
<dbReference type="GO" id="GO:0000287">
    <property type="term" value="F:magnesium ion binding"/>
    <property type="evidence" value="ECO:0007669"/>
    <property type="project" value="UniProtKB-UniRule"/>
</dbReference>
<organism evidence="6 7">
    <name type="scientific">Halobacillus alkaliphilus</name>
    <dbReference type="NCBI Taxonomy" id="396056"/>
    <lineage>
        <taxon>Bacteria</taxon>
        <taxon>Bacillati</taxon>
        <taxon>Bacillota</taxon>
        <taxon>Bacilli</taxon>
        <taxon>Bacillales</taxon>
        <taxon>Bacillaceae</taxon>
        <taxon>Halobacillus</taxon>
    </lineage>
</organism>
<dbReference type="AlphaFoldDB" id="A0A1I2NHQ5"/>
<comment type="pathway">
    <text evidence="4">Quinol/quinone metabolism; menaquinone biosynthesis.</text>
</comment>
<keyword evidence="4" id="KW-0474">Menaquinone biosynthesis</keyword>
<sequence length="463" mass="52130">MLHTQAPQIDEIIEKAINQAQERNEPQLISVVDQIEPSDPFQFLDAGTSINNHCLFWRSAEEDFTMVAVGTAYKMYAENKNRFKEIQVMWDNIHQSASTYDEFNEKGTGIVALGGFSFDSKQNEQVPWEAFPDSQMTIPAFLLTNKGPESYLTTNVLIFPEDHKQQIITQLSNHRETLLKAGHQTFELPVRKDSEEIDPSGWKKSIEQATEDIKKGLLDKVVLARELRISFNDPVQLAAVIEALAATQPNSYIFAFESEGEYFVGATPERLAKLDKQQLVSTCLAGTTRRGKTKEEDVQLGEELLYDPKNRQEHQFVVEMIRQAVEACCYNVQIPEAPVLYPLKNLQHLYTPVTAVLEKGYTLLDVIEKLHPTPALGGMPQKKSVDYIRTNEKLNRGWYAGPIGWFDMHNNGEFAVAIRSALIKSDKASLFAGCGVVEDSDPDAEYEETHVKLKPMLSVLGGC</sequence>
<protein>
    <recommendedName>
        <fullName evidence="4">Isochorismate synthase MenF</fullName>
        <ecNumber evidence="4">5.4.4.2</ecNumber>
    </recommendedName>
    <alternativeName>
        <fullName evidence="4">Isochorismate mutase</fullName>
    </alternativeName>
</protein>
<reference evidence="7" key="1">
    <citation type="submission" date="2016-10" db="EMBL/GenBank/DDBJ databases">
        <authorList>
            <person name="Varghese N."/>
            <person name="Submissions S."/>
        </authorList>
    </citation>
    <scope>NUCLEOTIDE SEQUENCE [LARGE SCALE GENOMIC DNA]</scope>
    <source>
        <strain evidence="7">FP5</strain>
    </source>
</reference>
<keyword evidence="4" id="KW-0460">Magnesium</keyword>
<gene>
    <name evidence="4" type="primary">menF</name>
    <name evidence="6" type="ORF">SAMN05216353_11922</name>
</gene>
<comment type="function">
    <text evidence="4">Catalyzes the conversion of chorismate to isochorismate.</text>
</comment>